<reference evidence="1" key="1">
    <citation type="submission" date="2022-10" db="EMBL/GenBank/DDBJ databases">
        <title>Complete genome sequence of Schlegelella aquatica LMG 23380.</title>
        <authorList>
            <person name="Musilova J."/>
            <person name="Kourilova X."/>
            <person name="Bezdicek M."/>
            <person name="Hermankova K."/>
            <person name="Obruca S."/>
            <person name="Sedlar K."/>
        </authorList>
    </citation>
    <scope>NUCLEOTIDE SEQUENCE</scope>
    <source>
        <strain evidence="1">LMG 23380</strain>
    </source>
</reference>
<gene>
    <name evidence="1" type="ORF">OMP39_15210</name>
</gene>
<accession>A0ABY6MSK2</accession>
<dbReference type="EMBL" id="CP110257">
    <property type="protein sequence ID" value="UZD54991.1"/>
    <property type="molecule type" value="Genomic_DNA"/>
</dbReference>
<name>A0ABY6MSK2_9BURK</name>
<evidence type="ECO:0000313" key="2">
    <source>
        <dbReference type="Proteomes" id="UP001163266"/>
    </source>
</evidence>
<evidence type="ECO:0000313" key="1">
    <source>
        <dbReference type="EMBL" id="UZD54991.1"/>
    </source>
</evidence>
<protein>
    <submittedName>
        <fullName evidence="1">Uncharacterized protein</fullName>
    </submittedName>
</protein>
<keyword evidence="2" id="KW-1185">Reference proteome</keyword>
<dbReference type="Proteomes" id="UP001163266">
    <property type="component" value="Chromosome"/>
</dbReference>
<proteinExistence type="predicted"/>
<organism evidence="1 2">
    <name type="scientific">Caldimonas aquatica</name>
    <dbReference type="NCBI Taxonomy" id="376175"/>
    <lineage>
        <taxon>Bacteria</taxon>
        <taxon>Pseudomonadati</taxon>
        <taxon>Pseudomonadota</taxon>
        <taxon>Betaproteobacteria</taxon>
        <taxon>Burkholderiales</taxon>
        <taxon>Sphaerotilaceae</taxon>
        <taxon>Caldimonas</taxon>
    </lineage>
</organism>
<dbReference type="RefSeq" id="WP_264892700.1">
    <property type="nucleotide sequence ID" value="NZ_CP110257.1"/>
</dbReference>
<sequence>MSEPILLPYDVPRNLDQDAWFLYEATSIPYYELCAQLCEEFAHFFNKLIGGHQAHGRGRVDYWVSRYLTHAENIRRGIEFVRTAGDYMPMLDFLSSASSDYRGLIENAFGYETRDEWRKEFERMSYACGTGADVLRDNEWKGLKWLNRDSLIEQSRRLLDMSNGPVGDDPVGKKSFVDKYRLANPPASFPVHPIDRGIQARPGERCPRTGVWVPAQWADEGAGNFSLAFCIEGRAMQPAYRITGREVVDIWEDYDRQLGIEHEPDDLTEVTGTLKTVAVDTTWYFVHKPDVRGGEQPNWQSPVRLRCEANKPCPREGWWFTPAKADSRRFFRQGEVMPAFGTDYGLTIWQWDERQDT</sequence>